<feature type="compositionally biased region" description="Basic and acidic residues" evidence="11">
    <location>
        <begin position="1095"/>
        <end position="1108"/>
    </location>
</feature>
<feature type="transmembrane region" description="Helical" evidence="12">
    <location>
        <begin position="178"/>
        <end position="199"/>
    </location>
</feature>
<dbReference type="AlphaFoldDB" id="A0A6A6U8Z1"/>
<dbReference type="GO" id="GO:0032936">
    <property type="term" value="C:SREBP-SCAP complex"/>
    <property type="evidence" value="ECO:0007669"/>
    <property type="project" value="TreeGrafter"/>
</dbReference>
<keyword evidence="15" id="KW-1185">Reference proteome</keyword>
<keyword evidence="5" id="KW-0677">Repeat</keyword>
<evidence type="ECO:0000256" key="4">
    <source>
        <dbReference type="ARBA" id="ARBA00022692"/>
    </source>
</evidence>
<dbReference type="OrthoDB" id="1914839at2759"/>
<keyword evidence="8" id="KW-0333">Golgi apparatus</keyword>
<dbReference type="InterPro" id="IPR036322">
    <property type="entry name" value="WD40_repeat_dom_sf"/>
</dbReference>
<evidence type="ECO:0000256" key="12">
    <source>
        <dbReference type="SAM" id="Phobius"/>
    </source>
</evidence>
<dbReference type="Proteomes" id="UP000799302">
    <property type="component" value="Unassembled WGS sequence"/>
</dbReference>
<dbReference type="EMBL" id="MU004237">
    <property type="protein sequence ID" value="KAF2668086.1"/>
    <property type="molecule type" value="Genomic_DNA"/>
</dbReference>
<evidence type="ECO:0000256" key="5">
    <source>
        <dbReference type="ARBA" id="ARBA00022737"/>
    </source>
</evidence>
<keyword evidence="10" id="KW-0325">Glycoprotein</keyword>
<accession>A0A6A6U8Z1</accession>
<dbReference type="InterPro" id="IPR030225">
    <property type="entry name" value="SCAP"/>
</dbReference>
<keyword evidence="9 12" id="KW-0472">Membrane</keyword>
<feature type="region of interest" description="Disordered" evidence="11">
    <location>
        <begin position="1095"/>
        <end position="1128"/>
    </location>
</feature>
<dbReference type="PANTHER" id="PTHR46378:SF1">
    <property type="entry name" value="STEROL REGULATORY ELEMENT-BINDING PROTEIN CLEAVAGE-ACTIVATING PROTEIN"/>
    <property type="match status" value="1"/>
</dbReference>
<dbReference type="PROSITE" id="PS50156">
    <property type="entry name" value="SSD"/>
    <property type="match status" value="1"/>
</dbReference>
<feature type="transmembrane region" description="Helical" evidence="12">
    <location>
        <begin position="211"/>
        <end position="237"/>
    </location>
</feature>
<dbReference type="SUPFAM" id="SSF82866">
    <property type="entry name" value="Multidrug efflux transporter AcrB transmembrane domain"/>
    <property type="match status" value="1"/>
</dbReference>
<evidence type="ECO:0000256" key="2">
    <source>
        <dbReference type="ARBA" id="ARBA00004653"/>
    </source>
</evidence>
<name>A0A6A6U8Z1_9PEZI</name>
<evidence type="ECO:0000256" key="9">
    <source>
        <dbReference type="ARBA" id="ARBA00023136"/>
    </source>
</evidence>
<feature type="transmembrane region" description="Helical" evidence="12">
    <location>
        <begin position="288"/>
        <end position="308"/>
    </location>
</feature>
<evidence type="ECO:0000259" key="13">
    <source>
        <dbReference type="PROSITE" id="PS50156"/>
    </source>
</evidence>
<dbReference type="GO" id="GO:0032933">
    <property type="term" value="P:SREBP signaling pathway"/>
    <property type="evidence" value="ECO:0007669"/>
    <property type="project" value="InterPro"/>
</dbReference>
<feature type="transmembrane region" description="Helical" evidence="12">
    <location>
        <begin position="509"/>
        <end position="532"/>
    </location>
</feature>
<gene>
    <name evidence="14" type="ORF">BT63DRAFT_457385</name>
</gene>
<keyword evidence="7 12" id="KW-1133">Transmembrane helix</keyword>
<organism evidence="14 15">
    <name type="scientific">Microthyrium microscopicum</name>
    <dbReference type="NCBI Taxonomy" id="703497"/>
    <lineage>
        <taxon>Eukaryota</taxon>
        <taxon>Fungi</taxon>
        <taxon>Dikarya</taxon>
        <taxon>Ascomycota</taxon>
        <taxon>Pezizomycotina</taxon>
        <taxon>Dothideomycetes</taxon>
        <taxon>Dothideomycetes incertae sedis</taxon>
        <taxon>Microthyriales</taxon>
        <taxon>Microthyriaceae</taxon>
        <taxon>Microthyrium</taxon>
    </lineage>
</organism>
<evidence type="ECO:0000313" key="15">
    <source>
        <dbReference type="Proteomes" id="UP000799302"/>
    </source>
</evidence>
<keyword evidence="4 12" id="KW-0812">Transmembrane</keyword>
<proteinExistence type="predicted"/>
<dbReference type="GO" id="GO:0000139">
    <property type="term" value="C:Golgi membrane"/>
    <property type="evidence" value="ECO:0007669"/>
    <property type="project" value="UniProtKB-SubCell"/>
</dbReference>
<feature type="domain" description="SSD" evidence="13">
    <location>
        <begin position="182"/>
        <end position="340"/>
    </location>
</feature>
<dbReference type="InterPro" id="IPR053958">
    <property type="entry name" value="HMGCR/SNAP/NPC1-like_SSD"/>
</dbReference>
<keyword evidence="3" id="KW-0853">WD repeat</keyword>
<dbReference type="PANTHER" id="PTHR46378">
    <property type="entry name" value="STEROL REGULATORY ELEMENT-BINDING PROTEIN CLEAVAGE-ACTIVATING PROTEIN"/>
    <property type="match status" value="1"/>
</dbReference>
<dbReference type="GO" id="GO:0032934">
    <property type="term" value="F:sterol binding"/>
    <property type="evidence" value="ECO:0007669"/>
    <property type="project" value="InterPro"/>
</dbReference>
<keyword evidence="6" id="KW-0256">Endoplasmic reticulum</keyword>
<evidence type="ECO:0000256" key="3">
    <source>
        <dbReference type="ARBA" id="ARBA00022574"/>
    </source>
</evidence>
<protein>
    <recommendedName>
        <fullName evidence="13">SSD domain-containing protein</fullName>
    </recommendedName>
</protein>
<evidence type="ECO:0000256" key="1">
    <source>
        <dbReference type="ARBA" id="ARBA00004586"/>
    </source>
</evidence>
<evidence type="ECO:0000256" key="10">
    <source>
        <dbReference type="ARBA" id="ARBA00023180"/>
    </source>
</evidence>
<dbReference type="GO" id="GO:0045540">
    <property type="term" value="P:regulation of cholesterol biosynthetic process"/>
    <property type="evidence" value="ECO:0007669"/>
    <property type="project" value="TreeGrafter"/>
</dbReference>
<reference evidence="14" key="1">
    <citation type="journal article" date="2020" name="Stud. Mycol.">
        <title>101 Dothideomycetes genomes: a test case for predicting lifestyles and emergence of pathogens.</title>
        <authorList>
            <person name="Haridas S."/>
            <person name="Albert R."/>
            <person name="Binder M."/>
            <person name="Bloem J."/>
            <person name="Labutti K."/>
            <person name="Salamov A."/>
            <person name="Andreopoulos B."/>
            <person name="Baker S."/>
            <person name="Barry K."/>
            <person name="Bills G."/>
            <person name="Bluhm B."/>
            <person name="Cannon C."/>
            <person name="Castanera R."/>
            <person name="Culley D."/>
            <person name="Daum C."/>
            <person name="Ezra D."/>
            <person name="Gonzalez J."/>
            <person name="Henrissat B."/>
            <person name="Kuo A."/>
            <person name="Liang C."/>
            <person name="Lipzen A."/>
            <person name="Lutzoni F."/>
            <person name="Magnuson J."/>
            <person name="Mondo S."/>
            <person name="Nolan M."/>
            <person name="Ohm R."/>
            <person name="Pangilinan J."/>
            <person name="Park H.-J."/>
            <person name="Ramirez L."/>
            <person name="Alfaro M."/>
            <person name="Sun H."/>
            <person name="Tritt A."/>
            <person name="Yoshinaga Y."/>
            <person name="Zwiers L.-H."/>
            <person name="Turgeon B."/>
            <person name="Goodwin S."/>
            <person name="Spatafora J."/>
            <person name="Crous P."/>
            <person name="Grigoriev I."/>
        </authorList>
    </citation>
    <scope>NUCLEOTIDE SEQUENCE</scope>
    <source>
        <strain evidence="14">CBS 115976</strain>
    </source>
</reference>
<evidence type="ECO:0000313" key="14">
    <source>
        <dbReference type="EMBL" id="KAF2668086.1"/>
    </source>
</evidence>
<comment type="subcellular location">
    <subcellularLocation>
        <location evidence="1">Endoplasmic reticulum membrane</location>
    </subcellularLocation>
    <subcellularLocation>
        <location evidence="2">Golgi apparatus membrane</location>
        <topology evidence="2">Multi-pass membrane protein</topology>
    </subcellularLocation>
</comment>
<dbReference type="Pfam" id="PF12349">
    <property type="entry name" value="Sterol-sensing"/>
    <property type="match status" value="1"/>
</dbReference>
<sequence>MGALKPHVLQDALTIQNALVFDKFPHGESKSKSKSSAETDVQSTVPEIPLNGCYEDFSHDFSSAFHSPLMYWDCSSESISSDPNILNTIQRQSTRQTKLNLTLLPTSVFSGKSFNGQRLVKADGIVLTLFEKSPSPGASRWDLRMMKLATNYPDRWSFYPQSGINTNSQLNAYSRELISLRDLCLLIIAYAGMLCFLIYKLRATLAVKSRIGLVATVITEMVISILASFTICGLLGIDLSWVPQETYPFVVFVMGLENMLRLMNAVVEQPEQVELTKRIASALGRVGHLSLAVAAQNLIILWILSIVFNPGVRAFCVFAGVALSFDFFFHLIFFTAVLSVDVRRMELQEFIDKANMRSQGQQKLSGRQYWLPALIQGKTGLSFRAAGSSITGLFVLYVYMRFPNSDGIFSRVSHSVHGLLHVLHRGKELESNGHSYSPQINQARSPQSWLKLQDHQTSQEVLEFVKPGAHTMIARVYDPMIMVIKGSDRGRVSDPGVFHVSWQTISEQILPLLFFIGIFLGLVLALMDYLLWDSRSVQDGQTRQSGMIQVQRLQQGNFDVKKLASSPKGHIVCKCLDYSMNLYMFDSTTQSYLVESLPTPSDRGLRNVSRLAISDNGECIAALADEGAQRLYIWTLHGSTGYHISRVDLDWSWGEPIHFSLTGEKDCHLAVVSRSGKLIYCSANSVCSAIDDASKGLIEHQISEDFARSAILAKPYIVVVCRDGQIFMSKTSSYVPDKAQRNGQQKSPSIILNSPILILSDFDPRIALHDEEEPIRELFLVPGLSVLVAMRFPSRQFQLIDLHSRQLICSIKPPHQPLLSTVRFFHSTPQECPKCKSPAIRTFSFVYTDGESQNCIIFTFTANNSESSLICLKSTNSGEDRGCDGVASAVTSEVQVVNPGKWQVTGHQSILGVRQKIAKDTSKALTKFSARSFKPSTKDFSKVASKAGIKIAESSLTDRSNKHFARSGKDRFSPASDSESSLKAYIGASVTSATETSRAVLRHRLATAPISVPEPRPSRTSHLVSKEIVRQWEAWTVSPTTPEETKSLSPQDGDLFMPDHGVMARVGARSIAATFGETILVITVGDKIEEEVLKEWEKPSDHSRFREMPRRRRIPPPRGSDEFSPGPM</sequence>
<dbReference type="InterPro" id="IPR000731">
    <property type="entry name" value="SSD"/>
</dbReference>
<evidence type="ECO:0000256" key="11">
    <source>
        <dbReference type="SAM" id="MobiDB-lite"/>
    </source>
</evidence>
<evidence type="ECO:0000256" key="6">
    <source>
        <dbReference type="ARBA" id="ARBA00022824"/>
    </source>
</evidence>
<dbReference type="GO" id="GO:0005789">
    <property type="term" value="C:endoplasmic reticulum membrane"/>
    <property type="evidence" value="ECO:0007669"/>
    <property type="project" value="UniProtKB-SubCell"/>
</dbReference>
<feature type="transmembrane region" description="Helical" evidence="12">
    <location>
        <begin position="314"/>
        <end position="338"/>
    </location>
</feature>
<evidence type="ECO:0000256" key="8">
    <source>
        <dbReference type="ARBA" id="ARBA00023034"/>
    </source>
</evidence>
<evidence type="ECO:0000256" key="7">
    <source>
        <dbReference type="ARBA" id="ARBA00022989"/>
    </source>
</evidence>
<dbReference type="SUPFAM" id="SSF50978">
    <property type="entry name" value="WD40 repeat-like"/>
    <property type="match status" value="1"/>
</dbReference>